<dbReference type="AlphaFoldDB" id="A0A5B9QEU1"/>
<dbReference type="KEGG" id="bgok:Pr1d_49030"/>
<proteinExistence type="predicted"/>
<dbReference type="Gene3D" id="3.30.70.1440">
    <property type="entry name" value="Multidrug efflux transporter AcrB pore domain"/>
    <property type="match status" value="1"/>
</dbReference>
<dbReference type="PRINTS" id="PR00702">
    <property type="entry name" value="ACRIFLAVINRP"/>
</dbReference>
<dbReference type="InterPro" id="IPR001036">
    <property type="entry name" value="Acrflvin-R"/>
</dbReference>
<dbReference type="Proteomes" id="UP000323917">
    <property type="component" value="Chromosome"/>
</dbReference>
<reference evidence="2 3" key="1">
    <citation type="submission" date="2019-08" db="EMBL/GenBank/DDBJ databases">
        <title>Deep-cultivation of Planctomycetes and their phenomic and genomic characterization uncovers novel biology.</title>
        <authorList>
            <person name="Wiegand S."/>
            <person name="Jogler M."/>
            <person name="Boedeker C."/>
            <person name="Pinto D."/>
            <person name="Vollmers J."/>
            <person name="Rivas-Marin E."/>
            <person name="Kohn T."/>
            <person name="Peeters S.H."/>
            <person name="Heuer A."/>
            <person name="Rast P."/>
            <person name="Oberbeckmann S."/>
            <person name="Bunk B."/>
            <person name="Jeske O."/>
            <person name="Meyerdierks A."/>
            <person name="Storesund J.E."/>
            <person name="Kallscheuer N."/>
            <person name="Luecker S."/>
            <person name="Lage O.M."/>
            <person name="Pohl T."/>
            <person name="Merkel B.J."/>
            <person name="Hornburger P."/>
            <person name="Mueller R.-W."/>
            <person name="Bruemmer F."/>
            <person name="Labrenz M."/>
            <person name="Spormann A.M."/>
            <person name="Op den Camp H."/>
            <person name="Overmann J."/>
            <person name="Amann R."/>
            <person name="Jetten M.S.M."/>
            <person name="Mascher T."/>
            <person name="Medema M.H."/>
            <person name="Devos D.P."/>
            <person name="Kaster A.-K."/>
            <person name="Ovreas L."/>
            <person name="Rohde M."/>
            <person name="Galperin M.Y."/>
            <person name="Jogler C."/>
        </authorList>
    </citation>
    <scope>NUCLEOTIDE SEQUENCE [LARGE SCALE GENOMIC DNA]</scope>
    <source>
        <strain evidence="2 3">Pr1d</strain>
    </source>
</reference>
<dbReference type="Gene3D" id="3.30.70.1430">
    <property type="entry name" value="Multidrug efflux transporter AcrB pore domain"/>
    <property type="match status" value="2"/>
</dbReference>
<feature type="transmembrane region" description="Helical" evidence="1">
    <location>
        <begin position="384"/>
        <end position="406"/>
    </location>
</feature>
<evidence type="ECO:0000313" key="2">
    <source>
        <dbReference type="EMBL" id="QEG37557.1"/>
    </source>
</evidence>
<dbReference type="Gene3D" id="3.30.2090.10">
    <property type="entry name" value="Multidrug efflux transporter AcrB TolC docking domain, DN and DC subdomains"/>
    <property type="match status" value="2"/>
</dbReference>
<dbReference type="GO" id="GO:0005886">
    <property type="term" value="C:plasma membrane"/>
    <property type="evidence" value="ECO:0007669"/>
    <property type="project" value="TreeGrafter"/>
</dbReference>
<dbReference type="RefSeq" id="WP_148075777.1">
    <property type="nucleotide sequence ID" value="NZ_CP042913.1"/>
</dbReference>
<feature type="transmembrane region" description="Helical" evidence="1">
    <location>
        <begin position="924"/>
        <end position="949"/>
    </location>
</feature>
<keyword evidence="1" id="KW-0812">Transmembrane</keyword>
<organism evidence="2 3">
    <name type="scientific">Bythopirellula goksoeyrii</name>
    <dbReference type="NCBI Taxonomy" id="1400387"/>
    <lineage>
        <taxon>Bacteria</taxon>
        <taxon>Pseudomonadati</taxon>
        <taxon>Planctomycetota</taxon>
        <taxon>Planctomycetia</taxon>
        <taxon>Pirellulales</taxon>
        <taxon>Lacipirellulaceae</taxon>
        <taxon>Bythopirellula</taxon>
    </lineage>
</organism>
<dbReference type="Gene3D" id="3.30.70.1320">
    <property type="entry name" value="Multidrug efflux transporter AcrB pore domain like"/>
    <property type="match status" value="1"/>
</dbReference>
<dbReference type="SUPFAM" id="SSF82866">
    <property type="entry name" value="Multidrug efflux transporter AcrB transmembrane domain"/>
    <property type="match status" value="2"/>
</dbReference>
<feature type="transmembrane region" description="Helical" evidence="1">
    <location>
        <begin position="6"/>
        <end position="29"/>
    </location>
</feature>
<protein>
    <submittedName>
        <fullName evidence="2">Swarming motility protein SwrC</fullName>
    </submittedName>
</protein>
<dbReference type="Gene3D" id="1.20.1640.10">
    <property type="entry name" value="Multidrug efflux transporter AcrB transmembrane domain"/>
    <property type="match status" value="2"/>
</dbReference>
<dbReference type="OrthoDB" id="9806532at2"/>
<feature type="transmembrane region" description="Helical" evidence="1">
    <location>
        <begin position="355"/>
        <end position="377"/>
    </location>
</feature>
<feature type="transmembrane region" description="Helical" evidence="1">
    <location>
        <begin position="1001"/>
        <end position="1027"/>
    </location>
</feature>
<name>A0A5B9QEU1_9BACT</name>
<dbReference type="PANTHER" id="PTHR32063:SF33">
    <property type="entry name" value="RND SUPERFAMILY EFFLUX PUMP PERMEASE COMPONENT"/>
    <property type="match status" value="1"/>
</dbReference>
<dbReference type="SUPFAM" id="SSF82693">
    <property type="entry name" value="Multidrug efflux transporter AcrB pore domain, PN1, PN2, PC1 and PC2 subdomains"/>
    <property type="match status" value="2"/>
</dbReference>
<evidence type="ECO:0000256" key="1">
    <source>
        <dbReference type="SAM" id="Phobius"/>
    </source>
</evidence>
<dbReference type="InterPro" id="IPR027463">
    <property type="entry name" value="AcrB_DN_DC_subdom"/>
</dbReference>
<dbReference type="Pfam" id="PF00873">
    <property type="entry name" value="ACR_tran"/>
    <property type="match status" value="1"/>
</dbReference>
<sequence>MIRWFTINGIAANFLMLAILIAGIYTAMFRIPLEVSPERSFEMIMVEMTYRGATAKDVEQAILIPIEEALEGVQGIETLNSQAGRGEARFFLEAEPGTDLRVLMDDVTARIDTITTFPDETERPRISIPDSSNWWEVLSIAVTGQLSPHELREVARRVQEDVLALPGVSRAQVQGDRRYEISVEVDSSQLLSYGLSFQDLADAIRQFSIDLPAGAIDSASGTFIIRTRGQAYSEREFKEVPIRAANGADVLLGEIATITDGFEEGEKTVEFNGKPALFVEVMRTGKESAIDISNKVREYVRTSRTRFPEGIDLFVWDDESIAIRGRLSTLVQSLLQGSVLVMLLLGLFLRPALAFWIVVGIPVGFAGGVMLMPWFGITANVMSLFGFIIVVGIVVDDAIVTGENVFLKLKNGVPPLEAAIEGTHEVATPVTFGALTTMVAFLPLMFFEGTWGDFARQVPPIVAPVLFFSLIESKLILPAHLKHLRAVPRQNVFTRFQTSIANGLEYFIERFYQPTLEFAVRHRASVMAGFIAAGLLMAGYCVSGRMKFIAFPSVDRQRITAQLDMPDDTPLAVTARYMDKIEKAVLQLQVEYTDPGSGESLVEDISMIVGAERIHRDFDKSRGAIAFEVMAPSVRSEPGPKNSELVTRLTELVGPITEASEFRVRADSGMGNDRGFDNENLNIELRGPMSEEKADVARGIRDILDEYEGFSSTWANVNYGQDELELTMKPLAAELGLTQQLLAQQIRQAFFGEEAQRVQRGVDDIRVMVRLPREQRESLDTLDRMRIRTPRGANVPLSTVADIAFTKAPSWVQRKDGAEILRCGAQPIDDTVDVLGIAKEITPQIEALCRPHNLSFQFVGYVAEAEDTRKQTILGSLLLAFTLYGLLAIALKSLGQPFFVMLAVPFAIIGALLGHLILGITPSYLSIFGMLALAGVSVNDTLVMVDYVNQRRGKGSTLFEAALEAGARRFRPIMLTSITTFVGLMPLLMDKSLQAQFLIPMAVSLAFGVMFATTVTLFLIPCALLIADDWRLVLVEFKDWYLRPLRKNSSQPATDG</sequence>
<keyword evidence="3" id="KW-1185">Reference proteome</keyword>
<dbReference type="EMBL" id="CP042913">
    <property type="protein sequence ID" value="QEG37557.1"/>
    <property type="molecule type" value="Genomic_DNA"/>
</dbReference>
<feature type="transmembrane region" description="Helical" evidence="1">
    <location>
        <begin position="873"/>
        <end position="891"/>
    </location>
</feature>
<evidence type="ECO:0000313" key="3">
    <source>
        <dbReference type="Proteomes" id="UP000323917"/>
    </source>
</evidence>
<keyword evidence="1" id="KW-1133">Transmembrane helix</keyword>
<gene>
    <name evidence="2" type="primary">swrC_2</name>
    <name evidence="2" type="ORF">Pr1d_49030</name>
</gene>
<feature type="transmembrane region" description="Helical" evidence="1">
    <location>
        <begin position="970"/>
        <end position="989"/>
    </location>
</feature>
<dbReference type="SUPFAM" id="SSF82714">
    <property type="entry name" value="Multidrug efflux transporter AcrB TolC docking domain, DN and DC subdomains"/>
    <property type="match status" value="2"/>
</dbReference>
<feature type="transmembrane region" description="Helical" evidence="1">
    <location>
        <begin position="526"/>
        <end position="546"/>
    </location>
</feature>
<keyword evidence="1" id="KW-0472">Membrane</keyword>
<feature type="transmembrane region" description="Helical" evidence="1">
    <location>
        <begin position="898"/>
        <end position="918"/>
    </location>
</feature>
<accession>A0A5B9QEU1</accession>
<feature type="transmembrane region" description="Helical" evidence="1">
    <location>
        <begin position="426"/>
        <end position="447"/>
    </location>
</feature>
<dbReference type="PANTHER" id="PTHR32063">
    <property type="match status" value="1"/>
</dbReference>
<dbReference type="GO" id="GO:0042910">
    <property type="term" value="F:xenobiotic transmembrane transporter activity"/>
    <property type="evidence" value="ECO:0007669"/>
    <property type="project" value="TreeGrafter"/>
</dbReference>